<proteinExistence type="predicted"/>
<name>A0ABN6X3S5_9MICO</name>
<evidence type="ECO:0000313" key="2">
    <source>
        <dbReference type="EMBL" id="BDZ39415.1"/>
    </source>
</evidence>
<gene>
    <name evidence="2" type="ORF">GCM10025863_20290</name>
</gene>
<sequence length="75" mass="8170">MIRRITARTLLRGEDADTMPDIDPPSAAVRRRPTTPAELETWYSARGAGDVVRAAHRARTGPRTVLGLGRALCSD</sequence>
<organism evidence="2 3">
    <name type="scientific">Microbacterium suwonense</name>
    <dbReference type="NCBI Taxonomy" id="683047"/>
    <lineage>
        <taxon>Bacteria</taxon>
        <taxon>Bacillati</taxon>
        <taxon>Actinomycetota</taxon>
        <taxon>Actinomycetes</taxon>
        <taxon>Micrococcales</taxon>
        <taxon>Microbacteriaceae</taxon>
        <taxon>Microbacterium</taxon>
    </lineage>
</organism>
<accession>A0ABN6X3S5</accession>
<reference evidence="3" key="1">
    <citation type="journal article" date="2019" name="Int. J. Syst. Evol. Microbiol.">
        <title>The Global Catalogue of Microorganisms (GCM) 10K type strain sequencing project: providing services to taxonomists for standard genome sequencing and annotation.</title>
        <authorList>
            <consortium name="The Broad Institute Genomics Platform"/>
            <consortium name="The Broad Institute Genome Sequencing Center for Infectious Disease"/>
            <person name="Wu L."/>
            <person name="Ma J."/>
        </authorList>
    </citation>
    <scope>NUCLEOTIDE SEQUENCE [LARGE SCALE GENOMIC DNA]</scope>
    <source>
        <strain evidence="3">NBRC 106310</strain>
    </source>
</reference>
<evidence type="ECO:0000256" key="1">
    <source>
        <dbReference type="SAM" id="MobiDB-lite"/>
    </source>
</evidence>
<evidence type="ECO:0000313" key="3">
    <source>
        <dbReference type="Proteomes" id="UP001321543"/>
    </source>
</evidence>
<dbReference type="Proteomes" id="UP001321543">
    <property type="component" value="Chromosome"/>
</dbReference>
<keyword evidence="3" id="KW-1185">Reference proteome</keyword>
<feature type="region of interest" description="Disordered" evidence="1">
    <location>
        <begin position="13"/>
        <end position="35"/>
    </location>
</feature>
<dbReference type="EMBL" id="AP027728">
    <property type="protein sequence ID" value="BDZ39415.1"/>
    <property type="molecule type" value="Genomic_DNA"/>
</dbReference>
<protein>
    <submittedName>
        <fullName evidence="2">Uncharacterized protein</fullName>
    </submittedName>
</protein>